<dbReference type="PANTHER" id="PTHR14969">
    <property type="entry name" value="SPHINGOSINE-1-PHOSPHATE PHOSPHOHYDROLASE"/>
    <property type="match status" value="1"/>
</dbReference>
<feature type="transmembrane region" description="Helical" evidence="1">
    <location>
        <begin position="16"/>
        <end position="47"/>
    </location>
</feature>
<feature type="domain" description="Phosphatidic acid phosphatase type 2/haloperoxidase" evidence="2">
    <location>
        <begin position="60"/>
        <end position="178"/>
    </location>
</feature>
<feature type="transmembrane region" description="Helical" evidence="1">
    <location>
        <begin position="163"/>
        <end position="181"/>
    </location>
</feature>
<dbReference type="PANTHER" id="PTHR14969:SF13">
    <property type="entry name" value="AT30094P"/>
    <property type="match status" value="1"/>
</dbReference>
<feature type="transmembrane region" description="Helical" evidence="1">
    <location>
        <begin position="103"/>
        <end position="124"/>
    </location>
</feature>
<feature type="transmembrane region" description="Helical" evidence="1">
    <location>
        <begin position="59"/>
        <end position="83"/>
    </location>
</feature>
<evidence type="ECO:0000259" key="2">
    <source>
        <dbReference type="SMART" id="SM00014"/>
    </source>
</evidence>
<dbReference type="EMBL" id="MHNB01000007">
    <property type="protein sequence ID" value="OGZ37512.1"/>
    <property type="molecule type" value="Genomic_DNA"/>
</dbReference>
<dbReference type="SUPFAM" id="SSF48317">
    <property type="entry name" value="Acid phosphatase/Vanadium-dependent haloperoxidase"/>
    <property type="match status" value="1"/>
</dbReference>
<sequence length="184" mass="21704">MDFYFFNLLNQLAGHWLWLDVLAVFLAGYLEYVLIGGLLFWFLWKFVFQAAQRKKTAQLFLWAVFSVVLSRLIITELIRFFYFRPRPFMSHEVYQLLEHSPTGSFPSGHAAFFFALSTIIYFYNKKVYPPPRFWRGPGLIFFSASFLIVFSRIFVGLHYPMDILAGIIVGIFSGWLMGRLFKIY</sequence>
<dbReference type="InterPro" id="IPR036938">
    <property type="entry name" value="PAP2/HPO_sf"/>
</dbReference>
<gene>
    <name evidence="3" type="ORF">A3J64_00790</name>
</gene>
<dbReference type="Pfam" id="PF01569">
    <property type="entry name" value="PAP2"/>
    <property type="match status" value="1"/>
</dbReference>
<keyword evidence="1" id="KW-0812">Transmembrane</keyword>
<accession>A0A1G2FI91</accession>
<evidence type="ECO:0000313" key="3">
    <source>
        <dbReference type="EMBL" id="OGZ37512.1"/>
    </source>
</evidence>
<dbReference type="Proteomes" id="UP000177061">
    <property type="component" value="Unassembled WGS sequence"/>
</dbReference>
<proteinExistence type="predicted"/>
<evidence type="ECO:0000313" key="4">
    <source>
        <dbReference type="Proteomes" id="UP000177061"/>
    </source>
</evidence>
<dbReference type="AlphaFoldDB" id="A0A1G2FI91"/>
<feature type="transmembrane region" description="Helical" evidence="1">
    <location>
        <begin position="136"/>
        <end position="157"/>
    </location>
</feature>
<dbReference type="STRING" id="1801997.A3J64_00790"/>
<keyword evidence="1" id="KW-0472">Membrane</keyword>
<name>A0A1G2FI91_9BACT</name>
<dbReference type="SMART" id="SM00014">
    <property type="entry name" value="acidPPc"/>
    <property type="match status" value="1"/>
</dbReference>
<evidence type="ECO:0000256" key="1">
    <source>
        <dbReference type="SAM" id="Phobius"/>
    </source>
</evidence>
<dbReference type="Gene3D" id="1.20.144.10">
    <property type="entry name" value="Phosphatidic acid phosphatase type 2/haloperoxidase"/>
    <property type="match status" value="1"/>
</dbReference>
<organism evidence="3 4">
    <name type="scientific">Candidatus Portnoybacteria bacterium RIFCSPHIGHO2_12_FULL_38_9</name>
    <dbReference type="NCBI Taxonomy" id="1801997"/>
    <lineage>
        <taxon>Bacteria</taxon>
        <taxon>Candidatus Portnoyibacteriota</taxon>
    </lineage>
</organism>
<protein>
    <recommendedName>
        <fullName evidence="2">Phosphatidic acid phosphatase type 2/haloperoxidase domain-containing protein</fullName>
    </recommendedName>
</protein>
<comment type="caution">
    <text evidence="3">The sequence shown here is derived from an EMBL/GenBank/DDBJ whole genome shotgun (WGS) entry which is preliminary data.</text>
</comment>
<dbReference type="InterPro" id="IPR000326">
    <property type="entry name" value="PAP2/HPO"/>
</dbReference>
<keyword evidence="1" id="KW-1133">Transmembrane helix</keyword>
<reference evidence="3 4" key="1">
    <citation type="journal article" date="2016" name="Nat. Commun.">
        <title>Thousands of microbial genomes shed light on interconnected biogeochemical processes in an aquifer system.</title>
        <authorList>
            <person name="Anantharaman K."/>
            <person name="Brown C.T."/>
            <person name="Hug L.A."/>
            <person name="Sharon I."/>
            <person name="Castelle C.J."/>
            <person name="Probst A.J."/>
            <person name="Thomas B.C."/>
            <person name="Singh A."/>
            <person name="Wilkins M.J."/>
            <person name="Karaoz U."/>
            <person name="Brodie E.L."/>
            <person name="Williams K.H."/>
            <person name="Hubbard S.S."/>
            <person name="Banfield J.F."/>
        </authorList>
    </citation>
    <scope>NUCLEOTIDE SEQUENCE [LARGE SCALE GENOMIC DNA]</scope>
</reference>